<keyword evidence="8 10" id="KW-0238">DNA-binding</keyword>
<dbReference type="InterPro" id="IPR013986">
    <property type="entry name" value="DExx_box_DNA_helicase_dom_sf"/>
</dbReference>
<keyword evidence="4 10" id="KW-0378">Hydrolase</keyword>
<evidence type="ECO:0000256" key="4">
    <source>
        <dbReference type="ARBA" id="ARBA00022801"/>
    </source>
</evidence>
<dbReference type="GO" id="GO:0003678">
    <property type="term" value="F:DNA helicase activity"/>
    <property type="evidence" value="ECO:0007669"/>
    <property type="project" value="UniProtKB-UniRule"/>
</dbReference>
<protein>
    <recommendedName>
        <fullName evidence="10">RecBCD enzyme subunit RecC</fullName>
    </recommendedName>
    <alternativeName>
        <fullName evidence="10">Exonuclease V subunit RecC</fullName>
        <shortName evidence="10">ExoV subunit RecC</shortName>
    </alternativeName>
    <alternativeName>
        <fullName evidence="10">Helicase/nuclease RecBCD subunit RecC</fullName>
    </alternativeName>
</protein>
<comment type="miscellaneous">
    <text evidence="10">In the RecBCD complex, RecB has a slow 3'-5' helicase, an exonuclease activity and loads RecA onto ssDNA, RecD has a fast 5'-3' helicase activity, while RecC stimulates the ATPase and processivity of the RecB helicase and contributes to recognition of the Chi site.</text>
</comment>
<comment type="similarity">
    <text evidence="10">Belongs to the RecC family.</text>
</comment>
<dbReference type="Gene3D" id="3.40.50.10930">
    <property type="match status" value="1"/>
</dbReference>
<dbReference type="InterPro" id="IPR006697">
    <property type="entry name" value="RecC"/>
</dbReference>
<dbReference type="PANTHER" id="PTHR30591:SF1">
    <property type="entry name" value="RECBCD ENZYME SUBUNIT RECC"/>
    <property type="match status" value="1"/>
</dbReference>
<gene>
    <name evidence="10 12" type="primary">recC</name>
    <name evidence="12" type="ORF">I598_2054</name>
</gene>
<evidence type="ECO:0000256" key="5">
    <source>
        <dbReference type="ARBA" id="ARBA00022806"/>
    </source>
</evidence>
<dbReference type="GO" id="GO:0003677">
    <property type="term" value="F:DNA binding"/>
    <property type="evidence" value="ECO:0007669"/>
    <property type="project" value="UniProtKB-UniRule"/>
</dbReference>
<dbReference type="InterPro" id="IPR041500">
    <property type="entry name" value="RecC_C"/>
</dbReference>
<dbReference type="PANTHER" id="PTHR30591">
    <property type="entry name" value="RECBCD ENZYME SUBUNIT RECC"/>
    <property type="match status" value="1"/>
</dbReference>
<feature type="domain" description="RecC C-terminal" evidence="11">
    <location>
        <begin position="815"/>
        <end position="1044"/>
    </location>
</feature>
<dbReference type="Gene3D" id="1.10.10.160">
    <property type="match status" value="1"/>
</dbReference>
<name>A0A161IE53_9MICO</name>
<dbReference type="GO" id="GO:0005524">
    <property type="term" value="F:ATP binding"/>
    <property type="evidence" value="ECO:0007669"/>
    <property type="project" value="UniProtKB-UniRule"/>
</dbReference>
<dbReference type="Gene3D" id="3.40.50.300">
    <property type="entry name" value="P-loop containing nucleotide triphosphate hydrolases"/>
    <property type="match status" value="2"/>
</dbReference>
<dbReference type="GO" id="GO:0000724">
    <property type="term" value="P:double-strand break repair via homologous recombination"/>
    <property type="evidence" value="ECO:0007669"/>
    <property type="project" value="UniProtKB-UniRule"/>
</dbReference>
<dbReference type="OrthoDB" id="9762834at2"/>
<evidence type="ECO:0000256" key="3">
    <source>
        <dbReference type="ARBA" id="ARBA00022763"/>
    </source>
</evidence>
<dbReference type="RefSeq" id="WP_068202864.1">
    <property type="nucleotide sequence ID" value="NZ_CP014209.1"/>
</dbReference>
<dbReference type="AlphaFoldDB" id="A0A161IE53"/>
<evidence type="ECO:0000256" key="9">
    <source>
        <dbReference type="ARBA" id="ARBA00023204"/>
    </source>
</evidence>
<reference evidence="12 13" key="1">
    <citation type="submission" date="2016-01" db="EMBL/GenBank/DDBJ databases">
        <title>Complete genome sequence of a soil Actinobacterium, Isoptericola dokdonensis DS-3.</title>
        <authorList>
            <person name="Kwon S.-K."/>
            <person name="Kim J.F."/>
        </authorList>
    </citation>
    <scope>NUCLEOTIDE SEQUENCE [LARGE SCALE GENOMIC DNA]</scope>
    <source>
        <strain evidence="12 13">DS-3</strain>
    </source>
</reference>
<evidence type="ECO:0000256" key="1">
    <source>
        <dbReference type="ARBA" id="ARBA00022722"/>
    </source>
</evidence>
<keyword evidence="6 10" id="KW-0269">Exonuclease</keyword>
<keyword evidence="1 10" id="KW-0540">Nuclease</keyword>
<comment type="subunit">
    <text evidence="10">Heterotrimer of RecB, RecC and RecD. All subunits contribute to DNA-binding.</text>
</comment>
<dbReference type="GO" id="GO:0008854">
    <property type="term" value="F:exodeoxyribonuclease V activity"/>
    <property type="evidence" value="ECO:0007669"/>
    <property type="project" value="InterPro"/>
</dbReference>
<evidence type="ECO:0000313" key="13">
    <source>
        <dbReference type="Proteomes" id="UP000076794"/>
    </source>
</evidence>
<sequence length="1126" mass="120423">MLHIHRSERADALVAPLAGVLATPPDDPFTPDVVAVPTRGVERWLAQRLSHLLGDGGTGAGVCANVDFGSPTRLVASAVAAVTGVEPDDDPWRRERLVWPVLQVVDASLDEPWAAPLARYVGGPDDVVRRSRRLALAQRAADLFTAYSRQRPSLPVAWRDGDLTDGAGAPVPPDLAWQPELWRRVRDLLAAPSPAEVITDAVAVLERDPGVVDLPARLSVFGPTRLPQDELRVLRALARHRDVHLWLPHPSPALWNEVSALPARPGDARRSGLPAVALHPLLTSTARDSVEMQLRLTGAFDADEADVVETHHPAPAPPATLLGALQTSLRTDTPDAADRAVLDPRDRSVQVHACHGRSRQVEVLREALVGLFAADPTLEPRDVVVLCPDVEAFAPLITATFGAVPDTAVAVHPGQRLRVSLADRGAGATNPVLGVLSTLLRLADGRVTASEVLDLAASPPVRRRFRLTDDDLDRWRGWAVEVGVRWGEDGTRRERFGIDPRVRQGTWDAALDRVLLGVAMAEEDARFVGPALPLDDVGSTDVETAGRFAELVARLSELLAELAGVRPLGDWLDTLDRAVTLLTDPAPDDAWQTVQARRVLVGVRTAGETHAGSRLALEDVRAVLADRLAGRPTRSGFRTGALTVCSLEPMRAVPHRVVCLLGMDDAVFPRSASPDGDDLLARDACVGERDRRTEDRQIFLDALGAATEHLVVLHTGADERTGAARPPAVPVAELLDALDRLAVTADGGAAREQVVVRHPLQAVGEPNFVPGALGTRGPFSHDPAALAGAVAGRADRATPGLLVTEPLPVAPPGGDEVDLDDLVAVLEHPARWFVTKSLGVRLTQDADEVDDRLPLAADPLVGWGAGDRILTATLAGADPQQVFQAEWRRGQLPPRRLGHAALSNVMERVQPVHATASNAMSTGEPRAVDLSVTLPSGATVVGTVPGVHGERVVRAEYSKLAPKHRLRSWVQVLALAAAHPGTAWETGTVGRAPVSAPRAAWSRIPAPDHAEAVRLLDDLVRLRAEAARGPLPLPPEAAHAYAVTRDRGSVDVVAALREAAYTWGGGFEKQDPFHVLCWGPGAALDAFAGTPTDDDRRDLPGETTRFGALARRVWDPLLEREEKGTS</sequence>
<dbReference type="EMBL" id="CP014209">
    <property type="protein sequence ID" value="ANC31597.1"/>
    <property type="molecule type" value="Genomic_DNA"/>
</dbReference>
<proteinExistence type="inferred from homology"/>
<keyword evidence="3 10" id="KW-0227">DNA damage</keyword>
<organism evidence="12 13">
    <name type="scientific">Isoptericola dokdonensis DS-3</name>
    <dbReference type="NCBI Taxonomy" id="1300344"/>
    <lineage>
        <taxon>Bacteria</taxon>
        <taxon>Bacillati</taxon>
        <taxon>Actinomycetota</taxon>
        <taxon>Actinomycetes</taxon>
        <taxon>Micrococcales</taxon>
        <taxon>Promicromonosporaceae</taxon>
        <taxon>Isoptericola</taxon>
    </lineage>
</organism>
<dbReference type="InterPro" id="IPR011335">
    <property type="entry name" value="Restrct_endonuc-II-like"/>
</dbReference>
<keyword evidence="7 10" id="KW-0067">ATP-binding</keyword>
<dbReference type="HAMAP" id="MF_01486">
    <property type="entry name" value="RecC"/>
    <property type="match status" value="1"/>
</dbReference>
<dbReference type="STRING" id="1300344.I598_2054"/>
<evidence type="ECO:0000256" key="7">
    <source>
        <dbReference type="ARBA" id="ARBA00022840"/>
    </source>
</evidence>
<dbReference type="SUPFAM" id="SSF52980">
    <property type="entry name" value="Restriction endonuclease-like"/>
    <property type="match status" value="1"/>
</dbReference>
<dbReference type="KEGG" id="ido:I598_2054"/>
<dbReference type="SUPFAM" id="SSF52540">
    <property type="entry name" value="P-loop containing nucleoside triphosphate hydrolases"/>
    <property type="match status" value="2"/>
</dbReference>
<dbReference type="Proteomes" id="UP000076794">
    <property type="component" value="Chromosome"/>
</dbReference>
<keyword evidence="9 10" id="KW-0234">DNA repair</keyword>
<dbReference type="Pfam" id="PF17946">
    <property type="entry name" value="RecC_C"/>
    <property type="match status" value="1"/>
</dbReference>
<evidence type="ECO:0000256" key="10">
    <source>
        <dbReference type="HAMAP-Rule" id="MF_01486"/>
    </source>
</evidence>
<evidence type="ECO:0000256" key="6">
    <source>
        <dbReference type="ARBA" id="ARBA00022839"/>
    </source>
</evidence>
<keyword evidence="13" id="KW-1185">Reference proteome</keyword>
<evidence type="ECO:0000256" key="2">
    <source>
        <dbReference type="ARBA" id="ARBA00022741"/>
    </source>
</evidence>
<dbReference type="Pfam" id="PF04257">
    <property type="entry name" value="Exonuc_V_gamma"/>
    <property type="match status" value="1"/>
</dbReference>
<dbReference type="NCBIfam" id="TIGR01450">
    <property type="entry name" value="recC"/>
    <property type="match status" value="1"/>
</dbReference>
<evidence type="ECO:0000256" key="8">
    <source>
        <dbReference type="ARBA" id="ARBA00023125"/>
    </source>
</evidence>
<evidence type="ECO:0000313" key="12">
    <source>
        <dbReference type="EMBL" id="ANC31597.1"/>
    </source>
</evidence>
<accession>A0A161IE53</accession>
<keyword evidence="2 10" id="KW-0547">Nucleotide-binding</keyword>
<evidence type="ECO:0000259" key="11">
    <source>
        <dbReference type="Pfam" id="PF17946"/>
    </source>
</evidence>
<comment type="function">
    <text evidence="10">A helicase/nuclease that prepares dsDNA breaks (DSB) for recombinational DNA repair. Binds to DSBs and unwinds DNA via a highly rapid and processive ATP-dependent bidirectional helicase activity. Unwinds dsDNA until it encounters a Chi (crossover hotspot instigator) sequence from the 3' direction. Cuts ssDNA a few nucleotides 3' to the Chi site. The properties and activities of the enzyme are changed at Chi. The Chi-altered holoenzyme produces a long 3'-ssDNA overhang and facilitates RecA-binding to the ssDNA for homologous DNA recombination and repair. Holoenzyme degrades any linearized DNA that is unable to undergo homologous recombination. In the holoenzyme this subunit recognizes the wild-type Chi sequence, and when added to isolated RecB increases its ATP-dependent helicase processivity.</text>
</comment>
<keyword evidence="5 10" id="KW-0347">Helicase</keyword>
<dbReference type="InterPro" id="IPR027417">
    <property type="entry name" value="P-loop_NTPase"/>
</dbReference>
<dbReference type="PIRSF" id="PIRSF000980">
    <property type="entry name" value="RecC"/>
    <property type="match status" value="1"/>
</dbReference>
<dbReference type="GO" id="GO:0009338">
    <property type="term" value="C:exodeoxyribonuclease V complex"/>
    <property type="evidence" value="ECO:0007669"/>
    <property type="project" value="InterPro"/>
</dbReference>
<dbReference type="PATRIC" id="fig|1300344.3.peg.2063"/>